<gene>
    <name evidence="1" type="ORF">BAQU_1960</name>
</gene>
<sequence>MNDSTELEVPDDPWMSHAFISKLMTQVSLPYRKPKDGAKEVIRRNGSLTVEFHGGTAGLPYGKYPRLFEMYACTMVKTGDPSFDPASRILNLGTTFREFLRLINVPIGGQQMRNIKQQLERLFKCTYSVDNSTEIKTEIKNVL</sequence>
<dbReference type="EMBL" id="MWXA01000013">
    <property type="protein sequence ID" value="OZG64885.1"/>
    <property type="molecule type" value="Genomic_DNA"/>
</dbReference>
<dbReference type="Proteomes" id="UP000216451">
    <property type="component" value="Unassembled WGS sequence"/>
</dbReference>
<accession>A0A261G0V9</accession>
<name>A0A261G0V9_9BIFI</name>
<proteinExistence type="predicted"/>
<dbReference type="AlphaFoldDB" id="A0A261G0V9"/>
<keyword evidence="2" id="KW-1185">Reference proteome</keyword>
<feature type="non-terminal residue" evidence="1">
    <location>
        <position position="143"/>
    </location>
</feature>
<protein>
    <submittedName>
        <fullName evidence="1">Plasmid replication protein</fullName>
    </submittedName>
</protein>
<comment type="caution">
    <text evidence="1">The sequence shown here is derived from an EMBL/GenBank/DDBJ whole genome shotgun (WGS) entry which is preliminary data.</text>
</comment>
<evidence type="ECO:0000313" key="1">
    <source>
        <dbReference type="EMBL" id="OZG64885.1"/>
    </source>
</evidence>
<evidence type="ECO:0000313" key="2">
    <source>
        <dbReference type="Proteomes" id="UP000216451"/>
    </source>
</evidence>
<reference evidence="1 2" key="1">
    <citation type="journal article" date="2017" name="BMC Genomics">
        <title>Comparative genomic and phylogenomic analyses of the Bifidobacteriaceae family.</title>
        <authorList>
            <person name="Lugli G.A."/>
            <person name="Milani C."/>
            <person name="Turroni F."/>
            <person name="Duranti S."/>
            <person name="Mancabelli L."/>
            <person name="Mangifesta M."/>
            <person name="Ferrario C."/>
            <person name="Modesto M."/>
            <person name="Mattarelli P."/>
            <person name="Jiri K."/>
            <person name="van Sinderen D."/>
            <person name="Ventura M."/>
        </authorList>
    </citation>
    <scope>NUCLEOTIDE SEQUENCE [LARGE SCALE GENOMIC DNA]</scope>
    <source>
        <strain evidence="1 2">LMG 28769</strain>
    </source>
</reference>
<organism evidence="1 2">
    <name type="scientific">Bifidobacterium aquikefiri</name>
    <dbReference type="NCBI Taxonomy" id="1653207"/>
    <lineage>
        <taxon>Bacteria</taxon>
        <taxon>Bacillati</taxon>
        <taxon>Actinomycetota</taxon>
        <taxon>Actinomycetes</taxon>
        <taxon>Bifidobacteriales</taxon>
        <taxon>Bifidobacteriaceae</taxon>
        <taxon>Bifidobacterium</taxon>
    </lineage>
</organism>